<sequence>MRCLDRSLPPFNEVALTCFRELVYQELNVKVNDTVISLVEECLQQEIDRASLYLHPSSVPKLLEVAFAIRIDPSCSWR</sequence>
<keyword evidence="2" id="KW-1185">Reference proteome</keyword>
<protein>
    <submittedName>
        <fullName evidence="1">Uncharacterized protein</fullName>
    </submittedName>
</protein>
<evidence type="ECO:0000313" key="1">
    <source>
        <dbReference type="EMBL" id="OMO98446.1"/>
    </source>
</evidence>
<evidence type="ECO:0000313" key="2">
    <source>
        <dbReference type="Proteomes" id="UP000187203"/>
    </source>
</evidence>
<dbReference type="STRING" id="93759.A0A1R3JUC5"/>
<dbReference type="SUPFAM" id="SSF74788">
    <property type="entry name" value="Cullin repeat-like"/>
    <property type="match status" value="1"/>
</dbReference>
<reference evidence="2" key="1">
    <citation type="submission" date="2013-09" db="EMBL/GenBank/DDBJ databases">
        <title>Corchorus olitorius genome sequencing.</title>
        <authorList>
            <person name="Alam M."/>
            <person name="Haque M.S."/>
            <person name="Islam M.S."/>
            <person name="Emdad E.M."/>
            <person name="Islam M.M."/>
            <person name="Ahmed B."/>
            <person name="Halim A."/>
            <person name="Hossen Q.M.M."/>
            <person name="Hossain M.Z."/>
            <person name="Ahmed R."/>
            <person name="Khan M.M."/>
            <person name="Islam R."/>
            <person name="Rashid M.M."/>
            <person name="Khan S.A."/>
            <person name="Rahman M.S."/>
            <person name="Alam M."/>
            <person name="Yahiya A.S."/>
            <person name="Khan M.S."/>
            <person name="Azam M.S."/>
            <person name="Haque T."/>
            <person name="Lashkar M.Z.H."/>
            <person name="Akhand A.I."/>
            <person name="Morshed G."/>
            <person name="Roy S."/>
            <person name="Uddin K.S."/>
            <person name="Rabeya T."/>
            <person name="Hossain A.S."/>
            <person name="Chowdhury A."/>
            <person name="Snigdha A.R."/>
            <person name="Mortoza M.S."/>
            <person name="Matin S.A."/>
            <person name="Hoque S.M.E."/>
            <person name="Islam M.K."/>
            <person name="Roy D.K."/>
            <person name="Haider R."/>
            <person name="Moosa M.M."/>
            <person name="Elias S.M."/>
            <person name="Hasan A.M."/>
            <person name="Jahan S."/>
            <person name="Shafiuddin M."/>
            <person name="Mahmood N."/>
            <person name="Shommy N.S."/>
        </authorList>
    </citation>
    <scope>NUCLEOTIDE SEQUENCE [LARGE SCALE GENOMIC DNA]</scope>
    <source>
        <strain evidence="2">cv. O-4</strain>
    </source>
</reference>
<accession>A0A1R3JUC5</accession>
<proteinExistence type="predicted"/>
<comment type="caution">
    <text evidence="1">The sequence shown here is derived from an EMBL/GenBank/DDBJ whole genome shotgun (WGS) entry which is preliminary data.</text>
</comment>
<dbReference type="EMBL" id="AWUE01015334">
    <property type="protein sequence ID" value="OMO98446.1"/>
    <property type="molecule type" value="Genomic_DNA"/>
</dbReference>
<dbReference type="InterPro" id="IPR016159">
    <property type="entry name" value="Cullin_repeat-like_dom_sf"/>
</dbReference>
<organism evidence="1 2">
    <name type="scientific">Corchorus olitorius</name>
    <dbReference type="NCBI Taxonomy" id="93759"/>
    <lineage>
        <taxon>Eukaryota</taxon>
        <taxon>Viridiplantae</taxon>
        <taxon>Streptophyta</taxon>
        <taxon>Embryophyta</taxon>
        <taxon>Tracheophyta</taxon>
        <taxon>Spermatophyta</taxon>
        <taxon>Magnoliopsida</taxon>
        <taxon>eudicotyledons</taxon>
        <taxon>Gunneridae</taxon>
        <taxon>Pentapetalae</taxon>
        <taxon>rosids</taxon>
        <taxon>malvids</taxon>
        <taxon>Malvales</taxon>
        <taxon>Malvaceae</taxon>
        <taxon>Grewioideae</taxon>
        <taxon>Apeibeae</taxon>
        <taxon>Corchorus</taxon>
    </lineage>
</organism>
<name>A0A1R3JUC5_9ROSI</name>
<dbReference type="AlphaFoldDB" id="A0A1R3JUC5"/>
<gene>
    <name evidence="1" type="ORF">COLO4_13895</name>
</gene>
<dbReference type="Proteomes" id="UP000187203">
    <property type="component" value="Unassembled WGS sequence"/>
</dbReference>